<accession>A0A2R6S4H0</accession>
<reference evidence="1 2" key="1">
    <citation type="submission" date="2018-02" db="EMBL/GenBank/DDBJ databases">
        <title>Genome sequence of the basidiomycete white-rot fungus Phlebia centrifuga.</title>
        <authorList>
            <person name="Granchi Z."/>
            <person name="Peng M."/>
            <person name="de Vries R.P."/>
            <person name="Hilden K."/>
            <person name="Makela M.R."/>
            <person name="Grigoriev I."/>
            <person name="Riley R."/>
        </authorList>
    </citation>
    <scope>NUCLEOTIDE SEQUENCE [LARGE SCALE GENOMIC DNA]</scope>
    <source>
        <strain evidence="1 2">FBCC195</strain>
    </source>
</reference>
<keyword evidence="2" id="KW-1185">Reference proteome</keyword>
<dbReference type="EMBL" id="MLYV02000079">
    <property type="protein sequence ID" value="PSS37190.1"/>
    <property type="molecule type" value="Genomic_DNA"/>
</dbReference>
<gene>
    <name evidence="1" type="ORF">PHLCEN_2v961</name>
</gene>
<comment type="caution">
    <text evidence="1">The sequence shown here is derived from an EMBL/GenBank/DDBJ whole genome shotgun (WGS) entry which is preliminary data.</text>
</comment>
<organism evidence="1 2">
    <name type="scientific">Hermanssonia centrifuga</name>
    <dbReference type="NCBI Taxonomy" id="98765"/>
    <lineage>
        <taxon>Eukaryota</taxon>
        <taxon>Fungi</taxon>
        <taxon>Dikarya</taxon>
        <taxon>Basidiomycota</taxon>
        <taxon>Agaricomycotina</taxon>
        <taxon>Agaricomycetes</taxon>
        <taxon>Polyporales</taxon>
        <taxon>Meruliaceae</taxon>
        <taxon>Hermanssonia</taxon>
    </lineage>
</organism>
<evidence type="ECO:0000313" key="1">
    <source>
        <dbReference type="EMBL" id="PSS37190.1"/>
    </source>
</evidence>
<dbReference type="Proteomes" id="UP000186601">
    <property type="component" value="Unassembled WGS sequence"/>
</dbReference>
<name>A0A2R6S4H0_9APHY</name>
<sequence>MGLNARPSSPRVVKDASMEYLLCATRPSRFWDKNNRQSPDEKVDRVVVAVRYLAHDTGNERAPEFT</sequence>
<evidence type="ECO:0000313" key="2">
    <source>
        <dbReference type="Proteomes" id="UP000186601"/>
    </source>
</evidence>
<protein>
    <submittedName>
        <fullName evidence="1">Uncharacterized protein</fullName>
    </submittedName>
</protein>
<proteinExistence type="predicted"/>
<dbReference type="AlphaFoldDB" id="A0A2R6S4H0"/>